<dbReference type="Proteomes" id="UP001412067">
    <property type="component" value="Unassembled WGS sequence"/>
</dbReference>
<gene>
    <name evidence="1" type="ORF">KSP40_PGU003246</name>
</gene>
<name>A0ABR2N153_9ASPA</name>
<proteinExistence type="predicted"/>
<evidence type="ECO:0000313" key="2">
    <source>
        <dbReference type="Proteomes" id="UP001412067"/>
    </source>
</evidence>
<dbReference type="EMBL" id="JBBWWR010000002">
    <property type="protein sequence ID" value="KAK8969862.1"/>
    <property type="molecule type" value="Genomic_DNA"/>
</dbReference>
<keyword evidence="2" id="KW-1185">Reference proteome</keyword>
<reference evidence="1 2" key="1">
    <citation type="journal article" date="2022" name="Nat. Plants">
        <title>Genomes of leafy and leafless Platanthera orchids illuminate the evolution of mycoheterotrophy.</title>
        <authorList>
            <person name="Li M.H."/>
            <person name="Liu K.W."/>
            <person name="Li Z."/>
            <person name="Lu H.C."/>
            <person name="Ye Q.L."/>
            <person name="Zhang D."/>
            <person name="Wang J.Y."/>
            <person name="Li Y.F."/>
            <person name="Zhong Z.M."/>
            <person name="Liu X."/>
            <person name="Yu X."/>
            <person name="Liu D.K."/>
            <person name="Tu X.D."/>
            <person name="Liu B."/>
            <person name="Hao Y."/>
            <person name="Liao X.Y."/>
            <person name="Jiang Y.T."/>
            <person name="Sun W.H."/>
            <person name="Chen J."/>
            <person name="Chen Y.Q."/>
            <person name="Ai Y."/>
            <person name="Zhai J.W."/>
            <person name="Wu S.S."/>
            <person name="Zhou Z."/>
            <person name="Hsiao Y.Y."/>
            <person name="Wu W.L."/>
            <person name="Chen Y.Y."/>
            <person name="Lin Y.F."/>
            <person name="Hsu J.L."/>
            <person name="Li C.Y."/>
            <person name="Wang Z.W."/>
            <person name="Zhao X."/>
            <person name="Zhong W.Y."/>
            <person name="Ma X.K."/>
            <person name="Ma L."/>
            <person name="Huang J."/>
            <person name="Chen G.Z."/>
            <person name="Huang M.Z."/>
            <person name="Huang L."/>
            <person name="Peng D.H."/>
            <person name="Luo Y.B."/>
            <person name="Zou S.Q."/>
            <person name="Chen S.P."/>
            <person name="Lan S."/>
            <person name="Tsai W.C."/>
            <person name="Van de Peer Y."/>
            <person name="Liu Z.J."/>
        </authorList>
    </citation>
    <scope>NUCLEOTIDE SEQUENCE [LARGE SCALE GENOMIC DNA]</scope>
    <source>
        <strain evidence="1">Lor288</strain>
    </source>
</reference>
<organism evidence="1 2">
    <name type="scientific">Platanthera guangdongensis</name>
    <dbReference type="NCBI Taxonomy" id="2320717"/>
    <lineage>
        <taxon>Eukaryota</taxon>
        <taxon>Viridiplantae</taxon>
        <taxon>Streptophyta</taxon>
        <taxon>Embryophyta</taxon>
        <taxon>Tracheophyta</taxon>
        <taxon>Spermatophyta</taxon>
        <taxon>Magnoliopsida</taxon>
        <taxon>Liliopsida</taxon>
        <taxon>Asparagales</taxon>
        <taxon>Orchidaceae</taxon>
        <taxon>Orchidoideae</taxon>
        <taxon>Orchideae</taxon>
        <taxon>Orchidinae</taxon>
        <taxon>Platanthera</taxon>
    </lineage>
</organism>
<protein>
    <submittedName>
        <fullName evidence="1">Uncharacterized protein</fullName>
    </submittedName>
</protein>
<evidence type="ECO:0000313" key="1">
    <source>
        <dbReference type="EMBL" id="KAK8969862.1"/>
    </source>
</evidence>
<dbReference type="InterPro" id="IPR012340">
    <property type="entry name" value="NA-bd_OB-fold"/>
</dbReference>
<sequence>MKFSLGDAQAYYLSTTKNELGVVSAQSIAVPKMWKKTSSSRKIVNPENPNYKIFDNCFLIPIHGLNQNFGNCAKTI</sequence>
<accession>A0ABR2N153</accession>
<comment type="caution">
    <text evidence="1">The sequence shown here is derived from an EMBL/GenBank/DDBJ whole genome shotgun (WGS) entry which is preliminary data.</text>
</comment>
<dbReference type="Gene3D" id="2.40.50.140">
    <property type="entry name" value="Nucleic acid-binding proteins"/>
    <property type="match status" value="1"/>
</dbReference>